<dbReference type="Pfam" id="PF02656">
    <property type="entry name" value="DUF202"/>
    <property type="match status" value="1"/>
</dbReference>
<name>A0A3D9UTI4_9MICO</name>
<evidence type="ECO:0000256" key="4">
    <source>
        <dbReference type="ARBA" id="ARBA00023136"/>
    </source>
</evidence>
<evidence type="ECO:0000313" key="8">
    <source>
        <dbReference type="Proteomes" id="UP000256253"/>
    </source>
</evidence>
<organism evidence="7 8">
    <name type="scientific">Calidifontibacter indicus</name>
    <dbReference type="NCBI Taxonomy" id="419650"/>
    <lineage>
        <taxon>Bacteria</taxon>
        <taxon>Bacillati</taxon>
        <taxon>Actinomycetota</taxon>
        <taxon>Actinomycetes</taxon>
        <taxon>Micrococcales</taxon>
        <taxon>Dermacoccaceae</taxon>
        <taxon>Calidifontibacter</taxon>
    </lineage>
</organism>
<keyword evidence="3 5" id="KW-1133">Transmembrane helix</keyword>
<dbReference type="RefSeq" id="WP_115921424.1">
    <property type="nucleotide sequence ID" value="NZ_QTUA01000001.1"/>
</dbReference>
<comment type="caution">
    <text evidence="7">The sequence shown here is derived from an EMBL/GenBank/DDBJ whole genome shotgun (WGS) entry which is preliminary data.</text>
</comment>
<feature type="transmembrane region" description="Helical" evidence="5">
    <location>
        <begin position="84"/>
        <end position="106"/>
    </location>
</feature>
<dbReference type="Proteomes" id="UP000256253">
    <property type="component" value="Unassembled WGS sequence"/>
</dbReference>
<keyword evidence="2 5" id="KW-0812">Transmembrane</keyword>
<gene>
    <name evidence="7" type="ORF">DFJ65_0228</name>
</gene>
<sequence length="109" mass="12063">MTAQRPHLDEGLQPERTSLAWSRTAWSLAVTSAIFIHWSPRLGPSLLVMVAVALLAALVIGGTRRRRYDRWVRGIVRERVEPQIWAVLLLTATSTLLGVIGLVVILGDV</sequence>
<accession>A0A3D9UTI4</accession>
<evidence type="ECO:0000256" key="2">
    <source>
        <dbReference type="ARBA" id="ARBA00022692"/>
    </source>
</evidence>
<evidence type="ECO:0000313" key="7">
    <source>
        <dbReference type="EMBL" id="REF29294.1"/>
    </source>
</evidence>
<proteinExistence type="predicted"/>
<dbReference type="OrthoDB" id="3701077at2"/>
<feature type="transmembrane region" description="Helical" evidence="5">
    <location>
        <begin position="44"/>
        <end position="63"/>
    </location>
</feature>
<evidence type="ECO:0000256" key="1">
    <source>
        <dbReference type="ARBA" id="ARBA00004127"/>
    </source>
</evidence>
<protein>
    <submittedName>
        <fullName evidence="7">Uncharacterized protein DUF202</fullName>
    </submittedName>
</protein>
<dbReference type="GO" id="GO:0012505">
    <property type="term" value="C:endomembrane system"/>
    <property type="evidence" value="ECO:0007669"/>
    <property type="project" value="UniProtKB-SubCell"/>
</dbReference>
<keyword evidence="4 5" id="KW-0472">Membrane</keyword>
<dbReference type="AlphaFoldDB" id="A0A3D9UTI4"/>
<dbReference type="InterPro" id="IPR003807">
    <property type="entry name" value="DUF202"/>
</dbReference>
<dbReference type="EMBL" id="QTUA01000001">
    <property type="protein sequence ID" value="REF29294.1"/>
    <property type="molecule type" value="Genomic_DNA"/>
</dbReference>
<reference evidence="7 8" key="1">
    <citation type="submission" date="2018-08" db="EMBL/GenBank/DDBJ databases">
        <title>Sequencing the genomes of 1000 actinobacteria strains.</title>
        <authorList>
            <person name="Klenk H.-P."/>
        </authorList>
    </citation>
    <scope>NUCLEOTIDE SEQUENCE [LARGE SCALE GENOMIC DNA]</scope>
    <source>
        <strain evidence="7 8">DSM 22967</strain>
    </source>
</reference>
<evidence type="ECO:0000256" key="5">
    <source>
        <dbReference type="SAM" id="Phobius"/>
    </source>
</evidence>
<keyword evidence="8" id="KW-1185">Reference proteome</keyword>
<evidence type="ECO:0000256" key="3">
    <source>
        <dbReference type="ARBA" id="ARBA00022989"/>
    </source>
</evidence>
<comment type="subcellular location">
    <subcellularLocation>
        <location evidence="1">Endomembrane system</location>
        <topology evidence="1">Multi-pass membrane protein</topology>
    </subcellularLocation>
</comment>
<evidence type="ECO:0000259" key="6">
    <source>
        <dbReference type="Pfam" id="PF02656"/>
    </source>
</evidence>
<feature type="domain" description="DUF202" evidence="6">
    <location>
        <begin position="9"/>
        <end position="70"/>
    </location>
</feature>